<sequence>MCLVSTETVVFFSFFQPFCSFAKYHESNEEFSPIWRLCSGRAGFVICWGLSQRGGSKKQRYFSGYLLHTQLLTHELEGPICTCTYILHLLFRQSMMISLSFF</sequence>
<dbReference type="Proteomes" id="UP001162501">
    <property type="component" value="Chromosome 20"/>
</dbReference>
<accession>A0AC59YVG2</accession>
<dbReference type="EMBL" id="OX596104">
    <property type="protein sequence ID" value="CAN0009108.1"/>
    <property type="molecule type" value="Genomic_DNA"/>
</dbReference>
<organism evidence="1 2">
    <name type="scientific">Rangifer tarandus platyrhynchus</name>
    <name type="common">Svalbard reindeer</name>
    <dbReference type="NCBI Taxonomy" id="3082113"/>
    <lineage>
        <taxon>Eukaryota</taxon>
        <taxon>Metazoa</taxon>
        <taxon>Chordata</taxon>
        <taxon>Craniata</taxon>
        <taxon>Vertebrata</taxon>
        <taxon>Euteleostomi</taxon>
        <taxon>Mammalia</taxon>
        <taxon>Eutheria</taxon>
        <taxon>Laurasiatheria</taxon>
        <taxon>Artiodactyla</taxon>
        <taxon>Ruminantia</taxon>
        <taxon>Pecora</taxon>
        <taxon>Cervidae</taxon>
        <taxon>Odocoileinae</taxon>
        <taxon>Rangifer</taxon>
    </lineage>
</organism>
<evidence type="ECO:0000313" key="2">
    <source>
        <dbReference type="Proteomes" id="UP001162501"/>
    </source>
</evidence>
<reference evidence="1" key="2">
    <citation type="submission" date="2025-03" db="EMBL/GenBank/DDBJ databases">
        <authorList>
            <consortium name="ELIXIR-Norway"/>
            <consortium name="Elixir Norway"/>
        </authorList>
    </citation>
    <scope>NUCLEOTIDE SEQUENCE</scope>
</reference>
<evidence type="ECO:0000313" key="1">
    <source>
        <dbReference type="EMBL" id="CAN0009108.1"/>
    </source>
</evidence>
<proteinExistence type="predicted"/>
<reference evidence="1" key="1">
    <citation type="submission" date="2023-05" db="EMBL/GenBank/DDBJ databases">
        <authorList>
            <consortium name="ELIXIR-Norway"/>
        </authorList>
    </citation>
    <scope>NUCLEOTIDE SEQUENCE</scope>
</reference>
<gene>
    <name evidence="1" type="ORF">MRATA1EN22A_LOCUS10683</name>
</gene>
<name>A0AC59YVG2_RANTA</name>
<protein>
    <submittedName>
        <fullName evidence="1">Uncharacterized protein</fullName>
    </submittedName>
</protein>